<comment type="caution">
    <text evidence="15">The sequence shown here is derived from an EMBL/GenBank/DDBJ whole genome shotgun (WGS) entry which is preliminary data.</text>
</comment>
<evidence type="ECO:0000256" key="13">
    <source>
        <dbReference type="SAM" id="Phobius"/>
    </source>
</evidence>
<keyword evidence="5 13" id="KW-0812">Transmembrane</keyword>
<dbReference type="SUPFAM" id="SSF158472">
    <property type="entry name" value="HAMP domain-like"/>
    <property type="match status" value="1"/>
</dbReference>
<protein>
    <recommendedName>
        <fullName evidence="14">HAMP domain-containing protein</fullName>
    </recommendedName>
</protein>
<reference evidence="15" key="1">
    <citation type="submission" date="2022-01" db="EMBL/GenBank/DDBJ databases">
        <authorList>
            <person name="Criscuolo A."/>
        </authorList>
    </citation>
    <scope>NUCLEOTIDE SEQUENCE</scope>
    <source>
        <strain evidence="15">CIP111892</strain>
    </source>
</reference>
<evidence type="ECO:0000313" key="15">
    <source>
        <dbReference type="EMBL" id="CAH1210325.1"/>
    </source>
</evidence>
<evidence type="ECO:0000256" key="4">
    <source>
        <dbReference type="ARBA" id="ARBA00022679"/>
    </source>
</evidence>
<dbReference type="InterPro" id="IPR003594">
    <property type="entry name" value="HATPase_dom"/>
</dbReference>
<keyword evidence="9 13" id="KW-1133">Transmembrane helix</keyword>
<dbReference type="Proteomes" id="UP000838324">
    <property type="component" value="Unassembled WGS sequence"/>
</dbReference>
<comment type="subcellular location">
    <subcellularLocation>
        <location evidence="1">Cell membrane</location>
        <topology evidence="1">Multi-pass membrane protein</topology>
    </subcellularLocation>
</comment>
<feature type="coiled-coil region" evidence="12">
    <location>
        <begin position="364"/>
        <end position="391"/>
    </location>
</feature>
<keyword evidence="11 13" id="KW-0472">Membrane</keyword>
<dbReference type="Pfam" id="PF06580">
    <property type="entry name" value="His_kinase"/>
    <property type="match status" value="1"/>
</dbReference>
<keyword evidence="8" id="KW-0067">ATP-binding</keyword>
<evidence type="ECO:0000256" key="7">
    <source>
        <dbReference type="ARBA" id="ARBA00022777"/>
    </source>
</evidence>
<keyword evidence="10" id="KW-0902">Two-component regulatory system</keyword>
<evidence type="ECO:0000256" key="3">
    <source>
        <dbReference type="ARBA" id="ARBA00022553"/>
    </source>
</evidence>
<dbReference type="InterPro" id="IPR050640">
    <property type="entry name" value="Bact_2-comp_sensor_kinase"/>
</dbReference>
<dbReference type="InterPro" id="IPR036890">
    <property type="entry name" value="HATPase_C_sf"/>
</dbReference>
<organism evidence="15 16">
    <name type="scientific">Paenibacillus auburnensis</name>
    <dbReference type="NCBI Taxonomy" id="2905649"/>
    <lineage>
        <taxon>Bacteria</taxon>
        <taxon>Bacillati</taxon>
        <taxon>Bacillota</taxon>
        <taxon>Bacilli</taxon>
        <taxon>Bacillales</taxon>
        <taxon>Paenibacillaceae</taxon>
        <taxon>Paenibacillus</taxon>
    </lineage>
</organism>
<keyword evidence="7" id="KW-0418">Kinase</keyword>
<dbReference type="PROSITE" id="PS50885">
    <property type="entry name" value="HAMP"/>
    <property type="match status" value="1"/>
</dbReference>
<dbReference type="CDD" id="cd06225">
    <property type="entry name" value="HAMP"/>
    <property type="match status" value="1"/>
</dbReference>
<dbReference type="EMBL" id="CAKMMG010000004">
    <property type="protein sequence ID" value="CAH1210325.1"/>
    <property type="molecule type" value="Genomic_DNA"/>
</dbReference>
<dbReference type="RefSeq" id="WP_236335121.1">
    <property type="nucleotide sequence ID" value="NZ_CAKMMG010000004.1"/>
</dbReference>
<dbReference type="PANTHER" id="PTHR34220:SF11">
    <property type="entry name" value="SENSOR PROTEIN KINASE HPTS"/>
    <property type="match status" value="1"/>
</dbReference>
<evidence type="ECO:0000256" key="8">
    <source>
        <dbReference type="ARBA" id="ARBA00022840"/>
    </source>
</evidence>
<evidence type="ECO:0000256" key="9">
    <source>
        <dbReference type="ARBA" id="ARBA00022989"/>
    </source>
</evidence>
<keyword evidence="2" id="KW-1003">Cell membrane</keyword>
<evidence type="ECO:0000256" key="5">
    <source>
        <dbReference type="ARBA" id="ARBA00022692"/>
    </source>
</evidence>
<feature type="domain" description="HAMP" evidence="14">
    <location>
        <begin position="317"/>
        <end position="369"/>
    </location>
</feature>
<keyword evidence="6" id="KW-0547">Nucleotide-binding</keyword>
<dbReference type="SMART" id="SM00304">
    <property type="entry name" value="HAMP"/>
    <property type="match status" value="1"/>
</dbReference>
<dbReference type="InterPro" id="IPR003660">
    <property type="entry name" value="HAMP_dom"/>
</dbReference>
<keyword evidence="4" id="KW-0808">Transferase</keyword>
<proteinExistence type="predicted"/>
<dbReference type="SUPFAM" id="SSF55874">
    <property type="entry name" value="ATPase domain of HSP90 chaperone/DNA topoisomerase II/histidine kinase"/>
    <property type="match status" value="1"/>
</dbReference>
<feature type="transmembrane region" description="Helical" evidence="13">
    <location>
        <begin position="295"/>
        <end position="320"/>
    </location>
</feature>
<dbReference type="Gene3D" id="6.10.340.10">
    <property type="match status" value="1"/>
</dbReference>
<keyword evidence="3" id="KW-0597">Phosphoprotein</keyword>
<gene>
    <name evidence="15" type="ORF">PAECIP111892_03464</name>
</gene>
<dbReference type="PANTHER" id="PTHR34220">
    <property type="entry name" value="SENSOR HISTIDINE KINASE YPDA"/>
    <property type="match status" value="1"/>
</dbReference>
<accession>A0ABM9CD42</accession>
<dbReference type="InterPro" id="IPR010559">
    <property type="entry name" value="Sig_transdc_His_kin_internal"/>
</dbReference>
<evidence type="ECO:0000259" key="14">
    <source>
        <dbReference type="PROSITE" id="PS50885"/>
    </source>
</evidence>
<evidence type="ECO:0000256" key="2">
    <source>
        <dbReference type="ARBA" id="ARBA00022475"/>
    </source>
</evidence>
<dbReference type="Pfam" id="PF02518">
    <property type="entry name" value="HATPase_c"/>
    <property type="match status" value="1"/>
</dbReference>
<keyword evidence="16" id="KW-1185">Reference proteome</keyword>
<evidence type="ECO:0000256" key="12">
    <source>
        <dbReference type="SAM" id="Coils"/>
    </source>
</evidence>
<evidence type="ECO:0000313" key="16">
    <source>
        <dbReference type="Proteomes" id="UP000838324"/>
    </source>
</evidence>
<keyword evidence="12" id="KW-0175">Coiled coil</keyword>
<evidence type="ECO:0000256" key="6">
    <source>
        <dbReference type="ARBA" id="ARBA00022741"/>
    </source>
</evidence>
<evidence type="ECO:0000256" key="10">
    <source>
        <dbReference type="ARBA" id="ARBA00023012"/>
    </source>
</evidence>
<evidence type="ECO:0000256" key="1">
    <source>
        <dbReference type="ARBA" id="ARBA00004651"/>
    </source>
</evidence>
<dbReference type="Gene3D" id="3.30.565.10">
    <property type="entry name" value="Histidine kinase-like ATPase, C-terminal domain"/>
    <property type="match status" value="1"/>
</dbReference>
<evidence type="ECO:0000256" key="11">
    <source>
        <dbReference type="ARBA" id="ARBA00023136"/>
    </source>
</evidence>
<name>A0ABM9CD42_9BACL</name>
<dbReference type="Pfam" id="PF00672">
    <property type="entry name" value="HAMP"/>
    <property type="match status" value="1"/>
</dbReference>
<sequence>MLKAWLYRTSLKKRIWLSFTALTIFCISITGSWAYSIASRAMERNSVDLNRNVLNQSVNVLDQKLKQIIVASSTMMLSEAYKQTIRDIQAHNTDRFFANFSQLQVPFTQAELTENSIESILISTPDGDFYSAGNLRRTPTPFMESLLYQRIKANPESSWVESHEDELFAGNHQVISLLLQPLTENYVPDVFLAVNVKEDILEDTVSGGASLGSAKFLLINKAGVSVFGDKTRPDWSRSAVFMDRLLEADSGNFEYSAGGGTMLVSYAESRYAGDWLLVSYQSKKELLQPVRSIQWLVLMIIAVCIVIALLLARFLSALLLGPLLKLQKTMSRVEHEDLDARFQSPFQDEIGEAGRKFNQMLDRIGELILEVRDTEKEKRKAEIKALQAQIEPHFLYNTLNTILWKCEMDEYEDVKQMVISLSALFRLGLNNGQEITTLGKELEHVRQYLNLQQQCYEGLFEYTITAGQELLELPVLKIIIQPLVENSILHGLKEMRGGGRITISVTLEAQQLVIRAADNGSGMDAEKLNASLREPVSSGGYALSNICSRLQLYYGKEAALSFRSRPYIETEAILSIPMEGGVYPEPR</sequence>